<accession>A0ABY9S2M6</accession>
<evidence type="ECO:0008006" key="3">
    <source>
        <dbReference type="Google" id="ProtNLM"/>
    </source>
</evidence>
<evidence type="ECO:0000313" key="2">
    <source>
        <dbReference type="Proteomes" id="UP001250858"/>
    </source>
</evidence>
<organism evidence="1 2">
    <name type="scientific">Streptomyces roseicoloratus</name>
    <dbReference type="NCBI Taxonomy" id="2508722"/>
    <lineage>
        <taxon>Bacteria</taxon>
        <taxon>Bacillati</taxon>
        <taxon>Actinomycetota</taxon>
        <taxon>Actinomycetes</taxon>
        <taxon>Kitasatosporales</taxon>
        <taxon>Streptomycetaceae</taxon>
        <taxon>Streptomyces</taxon>
    </lineage>
</organism>
<dbReference type="Proteomes" id="UP001250858">
    <property type="component" value="Chromosome"/>
</dbReference>
<name>A0ABY9S2M6_9ACTN</name>
<evidence type="ECO:0000313" key="1">
    <source>
        <dbReference type="EMBL" id="WMX48091.1"/>
    </source>
</evidence>
<protein>
    <recommendedName>
        <fullName evidence="3">AG1 protein</fullName>
    </recommendedName>
</protein>
<proteinExistence type="predicted"/>
<dbReference type="EMBL" id="CP133762">
    <property type="protein sequence ID" value="WMX48091.1"/>
    <property type="molecule type" value="Genomic_DNA"/>
</dbReference>
<dbReference type="RefSeq" id="WP_128976565.1">
    <property type="nucleotide sequence ID" value="NZ_CP133762.1"/>
</dbReference>
<keyword evidence="2" id="KW-1185">Reference proteome</keyword>
<reference evidence="1 2" key="1">
    <citation type="submission" date="2023-09" db="EMBL/GenBank/DDBJ databases">
        <title>Complete genome of Streptomyces roseicoloratus T14.</title>
        <authorList>
            <person name="Bashizi T."/>
            <person name="Kim M.-J."/>
            <person name="Lee G."/>
            <person name="Tagele S.B."/>
            <person name="Shin J.-H."/>
        </authorList>
    </citation>
    <scope>NUCLEOTIDE SEQUENCE [LARGE SCALE GENOMIC DNA]</scope>
    <source>
        <strain evidence="1 2">T14</strain>
    </source>
</reference>
<sequence length="153" mass="15989">MSFEDEWAAEKAAVAMRLNKADSTGSSTPAKGSGDYVVEDDDLGAIGHAAHGLFNGLQSAGKHADAASETAGTSLKGDGFDTGAALSEVNGTWETQVKTLLQACAHISNHLNYTKKSNQAEDDWIAAQLRIIGPVAPGRDGAVPASQIDKFFR</sequence>
<gene>
    <name evidence="1" type="ORF">RGF97_29335</name>
</gene>